<dbReference type="InterPro" id="IPR029052">
    <property type="entry name" value="Metallo-depent_PP-like"/>
</dbReference>
<evidence type="ECO:0000313" key="1">
    <source>
        <dbReference type="EMBL" id="PDH32343.1"/>
    </source>
</evidence>
<reference evidence="1 2" key="1">
    <citation type="submission" date="2017-08" db="EMBL/GenBank/DDBJ databases">
        <title>Fine stratification of microbial communities through a metagenomic profile of the photic zone.</title>
        <authorList>
            <person name="Haro-Moreno J.M."/>
            <person name="Lopez-Perez M."/>
            <person name="De La Torre J."/>
            <person name="Picazo A."/>
            <person name="Camacho A."/>
            <person name="Rodriguez-Valera F."/>
        </authorList>
    </citation>
    <scope>NUCLEOTIDE SEQUENCE [LARGE SCALE GENOMIC DNA]</scope>
    <source>
        <strain evidence="1">MED-G28</strain>
    </source>
</reference>
<dbReference type="InterPro" id="IPR006311">
    <property type="entry name" value="TAT_signal"/>
</dbReference>
<gene>
    <name evidence="1" type="ORF">CNF02_12390</name>
</gene>
<dbReference type="EMBL" id="NTJZ01000018">
    <property type="protein sequence ID" value="PDH32343.1"/>
    <property type="molecule type" value="Genomic_DNA"/>
</dbReference>
<dbReference type="Gene3D" id="3.60.21.70">
    <property type="entry name" value="PhoD-like phosphatase"/>
    <property type="match status" value="1"/>
</dbReference>
<evidence type="ECO:0008006" key="3">
    <source>
        <dbReference type="Google" id="ProtNLM"/>
    </source>
</evidence>
<evidence type="ECO:0000313" key="2">
    <source>
        <dbReference type="Proteomes" id="UP000219329"/>
    </source>
</evidence>
<organism evidence="1 2">
    <name type="scientific">OM182 bacterium MED-G28</name>
    <dbReference type="NCBI Taxonomy" id="1986256"/>
    <lineage>
        <taxon>Bacteria</taxon>
        <taxon>Pseudomonadati</taxon>
        <taxon>Pseudomonadota</taxon>
        <taxon>Gammaproteobacteria</taxon>
        <taxon>OMG group</taxon>
        <taxon>OM182 clade</taxon>
    </lineage>
</organism>
<dbReference type="PROSITE" id="PS51318">
    <property type="entry name" value="TAT"/>
    <property type="match status" value="1"/>
</dbReference>
<dbReference type="InterPro" id="IPR038607">
    <property type="entry name" value="PhoD-like_sf"/>
</dbReference>
<name>A0A2A5W7T2_9GAMM</name>
<dbReference type="AlphaFoldDB" id="A0A2A5W7T2"/>
<proteinExistence type="predicted"/>
<accession>A0A2A5W7T2</accession>
<comment type="caution">
    <text evidence="1">The sequence shown here is derived from an EMBL/GenBank/DDBJ whole genome shotgun (WGS) entry which is preliminary data.</text>
</comment>
<sequence length="559" mass="63274">MTKRKDKNQTKQDLYLPRVKRREFLRASAGGMAGAWMSAWPWQKLAAQQGLDPLEEDWDSGIVRHLLPAVNESRILIKASFDRALGQTPQLRIQNGSTNKSVEGFLNDTAGEFWQFYATELQPDTEYELSLQDSDGKSLCESWPLSTFPSPQQNPERVRVLFYTCAGGREGEYFGIGDRRDNLPIAIRQRLLKRGLSFEPQAAVANGDHIYWDLHTWQGEQAGELSPQGRQSNFDFAARVMGGSNEEAMKLAAGPQIVPLYGTTFRSTPVYFLQDDHDHWENDSPLTYPVPWFQLQLARSTQQLYYPEFLPDVTRSPGLPYSTSSARGELSESFGTLRYGQLLEVLLYDVRRTLNVGELNSVFLDSNVENWLAHRTASSDTRHLVHVPSNPPGWTAGKWGEWYPDVLHPETGQLTTQIPKPHWRQGWLDQHDRIMQSLADMKHRNPLVIAGDLHATGLGTMYAAGNRNFDDNPITNILCGPVSTSNRGFPSVVRGVPAAPSQYLNFQEQVPPIEEHGFTIVDFEQDKIVAKLFKWDVNSQPLDAIDTLQPYYTVELDRP</sequence>
<protein>
    <recommendedName>
        <fullName evidence="3">PhoD-like phosphatase metallophosphatase domain-containing protein</fullName>
    </recommendedName>
</protein>
<dbReference type="SUPFAM" id="SSF56300">
    <property type="entry name" value="Metallo-dependent phosphatases"/>
    <property type="match status" value="1"/>
</dbReference>
<dbReference type="Proteomes" id="UP000219329">
    <property type="component" value="Unassembled WGS sequence"/>
</dbReference>